<protein>
    <submittedName>
        <fullName evidence="2">Uncharacterized protein</fullName>
    </submittedName>
</protein>
<feature type="compositionally biased region" description="Polar residues" evidence="1">
    <location>
        <begin position="117"/>
        <end position="135"/>
    </location>
</feature>
<accession>A0ABV2R7I4</accession>
<evidence type="ECO:0000256" key="1">
    <source>
        <dbReference type="SAM" id="MobiDB-lite"/>
    </source>
</evidence>
<reference evidence="2 3" key="1">
    <citation type="submission" date="2024-06" db="EMBL/GenBank/DDBJ databases">
        <title>Sorghum-associated microbial communities from plants grown in Nebraska, USA.</title>
        <authorList>
            <person name="Schachtman D."/>
        </authorList>
    </citation>
    <scope>NUCLEOTIDE SEQUENCE [LARGE SCALE GENOMIC DNA]</scope>
    <source>
        <strain evidence="2 3">2814</strain>
    </source>
</reference>
<evidence type="ECO:0000313" key="2">
    <source>
        <dbReference type="EMBL" id="MET4682539.1"/>
    </source>
</evidence>
<sequence>MKYRDTAFFSPVFLLGLNGITIALCELSAFLGKDQQFFYAVARGDAGQRGSERLQKVRTFVRSYWAGAVEARRPRRKGADPTSFFAEQARSEQPIDAEQQLQRLIGARHQEYEKGIHTQSSTMGRGAGQVTTSSFPCDVSAP</sequence>
<gene>
    <name evidence="2" type="ORF">ABIE19_000448</name>
</gene>
<dbReference type="Proteomes" id="UP001549313">
    <property type="component" value="Unassembled WGS sequence"/>
</dbReference>
<keyword evidence="3" id="KW-1185">Reference proteome</keyword>
<proteinExistence type="predicted"/>
<feature type="region of interest" description="Disordered" evidence="1">
    <location>
        <begin position="117"/>
        <end position="142"/>
    </location>
</feature>
<name>A0ABV2R7I4_9CAUL</name>
<dbReference type="EMBL" id="JBEPTF010000001">
    <property type="protein sequence ID" value="MET4682539.1"/>
    <property type="molecule type" value="Genomic_DNA"/>
</dbReference>
<feature type="region of interest" description="Disordered" evidence="1">
    <location>
        <begin position="72"/>
        <end position="100"/>
    </location>
</feature>
<comment type="caution">
    <text evidence="2">The sequence shown here is derived from an EMBL/GenBank/DDBJ whole genome shotgun (WGS) entry which is preliminary data.</text>
</comment>
<dbReference type="RefSeq" id="WP_354087486.1">
    <property type="nucleotide sequence ID" value="NZ_JBEPTF010000001.1"/>
</dbReference>
<organism evidence="2 3">
    <name type="scientific">Brevundimonas faecalis</name>
    <dbReference type="NCBI Taxonomy" id="947378"/>
    <lineage>
        <taxon>Bacteria</taxon>
        <taxon>Pseudomonadati</taxon>
        <taxon>Pseudomonadota</taxon>
        <taxon>Alphaproteobacteria</taxon>
        <taxon>Caulobacterales</taxon>
        <taxon>Caulobacteraceae</taxon>
        <taxon>Brevundimonas</taxon>
    </lineage>
</organism>
<evidence type="ECO:0000313" key="3">
    <source>
        <dbReference type="Proteomes" id="UP001549313"/>
    </source>
</evidence>